<feature type="region of interest" description="Disordered" evidence="1">
    <location>
        <begin position="1173"/>
        <end position="1343"/>
    </location>
</feature>
<feature type="region of interest" description="Disordered" evidence="1">
    <location>
        <begin position="1068"/>
        <end position="1144"/>
    </location>
</feature>
<feature type="compositionally biased region" description="Polar residues" evidence="1">
    <location>
        <begin position="120"/>
        <end position="136"/>
    </location>
</feature>
<feature type="compositionally biased region" description="Low complexity" evidence="1">
    <location>
        <begin position="670"/>
        <end position="686"/>
    </location>
</feature>
<feature type="compositionally biased region" description="Basic and acidic residues" evidence="1">
    <location>
        <begin position="1363"/>
        <end position="1384"/>
    </location>
</feature>
<feature type="region of interest" description="Disordered" evidence="1">
    <location>
        <begin position="117"/>
        <end position="223"/>
    </location>
</feature>
<dbReference type="Proteomes" id="UP000289152">
    <property type="component" value="Unassembled WGS sequence"/>
</dbReference>
<sequence length="1432" mass="153962">MLGEELGVEFRAGTPTNSDHPNSGNDKAAEQNSVNKIALRPITQAILLKAEEIPFKQDDTTENTTKVFSQDSIDKSSDLDTQDSWHLLIQIDHNRSTPSPLGSPDEEPTKVKEIIEDSGNPLTSPESNGPINMTDQSTPSLPSRHLRSLPSSPQSIRSIGSMSPRGSHTDTDNSSDEEGGVYFGSHDPEEENHLAKLSSLPSPLPPSPSNRPRLSRLTRVKKRDSREFLRRKTLLLSGKENRDSESQDIAGSSSCRQKLCDAQSPQRLSPLNASFSLHVVSHPRTSIPQSSGVGRGIIAPQSSEQLGIVVNDDGESHSDSSAEDGMWERGHGTESDSDKENTAVHGDGVESEDEVQIGPEEDLTFSLGMGFDALDLELDEVVQLNMGGLMLSDFSDPEAINDDSAAIPQVDFGLSETEESDHPDDIDLQTTPPFVQPLQPTEDILSEHDISTLILSDSTNGREENDENDWSIELARGGPVVIPPMQYHFSGPIRGEHFSPFRSTHVPLSNSPIFSSPLSLPPYIPQRLSMISSPKPKSPSSPSFAITNRESEESYVKTPLITSTEFPETPVKTHQTPKTKTPRPLAPLPTTLPTPVHISHTTVAVPPSHSAHSMPANKTSSRVLKPSTGMKLAGTQKAAAAARAISIRGQLDASVSTKLGAMGPPQRTVSSSSATSTASSSAPSTSNGGRARHKPVTSKPEIHSGHTIRPNTNGGVGRTRNVSSSSTHMTVLSNKATSKPVQPPTTNHSAPSEHPSKISSSKQTLATVKSKLPNSTTVPRPALVPRSMGPSHVRPLSTTSALPRPLGAPSVARITSVTTATRKAVPMEMNPLKRPTSVHTTRQPLGPTTSVVAASGPCTSMGPPIISHFFSSSRQDTDTFISGSSENTPGATSSVYNGGGSTTVLVRPVLGLPSRMKLQNQRTVTDSYSSTIVTSTPKSFSFRSPGMAWKKGLAAPIGTPSGMYKLGTPSRFTPRQQTFSTGPVSAFTQKPASQDVGLVQPSPSYGPPASATRSASTVEPQSTELRGSSIDAEDVSMILPHPSSSISPPFSPFSKSSKLVSSSAIASSVLSQSKSTPQKEKPEDLQSTAADRNEKTIRSPKNKTPKSPTSSPKSTRPKRSLKALVPPLPPAQPKTTKTPIIVPSIAPDMSEKELRTATARNTAKNEVYLCAIERQIIRRPGPRPPSPTSKIRTTLDKEEEEKKASRGQRAKRRSGSPSSSEITNQSVQSVDPNGSESPVLGKVVEFDGKSEDGNDAESKKDTQSGKTKMKQVERGIKRGPTIEIVQRIRGPGDDDDYSTPRPNKRIKTVRSSPEIESSERSSPHSDTEGREGERERKGKNKAVQWDRGLVIIRDVLGRELDLERGKGDKEPGKSCLKEEAKIPLDPHGNIVDSHRPKPELKRSRIVVTAIFYEGEEPVPPRESASTRGKKKK</sequence>
<proteinExistence type="predicted"/>
<feature type="compositionally biased region" description="Polar residues" evidence="1">
    <location>
        <begin position="156"/>
        <end position="166"/>
    </location>
</feature>
<feature type="compositionally biased region" description="Basic and acidic residues" evidence="1">
    <location>
        <begin position="1317"/>
        <end position="1336"/>
    </location>
</feature>
<organism evidence="2 3">
    <name type="scientific">Tremella mesenterica</name>
    <name type="common">Jelly fungus</name>
    <dbReference type="NCBI Taxonomy" id="5217"/>
    <lineage>
        <taxon>Eukaryota</taxon>
        <taxon>Fungi</taxon>
        <taxon>Dikarya</taxon>
        <taxon>Basidiomycota</taxon>
        <taxon>Agaricomycotina</taxon>
        <taxon>Tremellomycetes</taxon>
        <taxon>Tremellales</taxon>
        <taxon>Tremellaceae</taxon>
        <taxon>Tremella</taxon>
    </lineage>
</organism>
<feature type="region of interest" description="Disordered" evidence="1">
    <location>
        <begin position="311"/>
        <end position="356"/>
    </location>
</feature>
<dbReference type="OrthoDB" id="2148418at2759"/>
<dbReference type="STRING" id="5217.A0A4Q1BU45"/>
<dbReference type="InParanoid" id="A0A4Q1BU45"/>
<comment type="caution">
    <text evidence="2">The sequence shown here is derived from an EMBL/GenBank/DDBJ whole genome shotgun (WGS) entry which is preliminary data.</text>
</comment>
<feature type="compositionally biased region" description="Polar residues" evidence="1">
    <location>
        <begin position="1215"/>
        <end position="1236"/>
    </location>
</feature>
<feature type="compositionally biased region" description="Polar residues" evidence="1">
    <location>
        <begin position="62"/>
        <end position="71"/>
    </location>
</feature>
<feature type="region of interest" description="Disordered" evidence="1">
    <location>
        <begin position="52"/>
        <end position="79"/>
    </location>
</feature>
<feature type="region of interest" description="Disordered" evidence="1">
    <location>
        <begin position="1"/>
        <end position="34"/>
    </location>
</feature>
<feature type="compositionally biased region" description="Basic residues" evidence="1">
    <location>
        <begin position="213"/>
        <end position="223"/>
    </location>
</feature>
<feature type="compositionally biased region" description="Low complexity" evidence="1">
    <location>
        <begin position="137"/>
        <end position="155"/>
    </location>
</feature>
<name>A0A4Q1BU45_TREME</name>
<feature type="region of interest" description="Disordered" evidence="1">
    <location>
        <begin position="1363"/>
        <end position="1397"/>
    </location>
</feature>
<feature type="compositionally biased region" description="Polar residues" evidence="1">
    <location>
        <begin position="720"/>
        <end position="750"/>
    </location>
</feature>
<feature type="region of interest" description="Disordered" evidence="1">
    <location>
        <begin position="657"/>
        <end position="807"/>
    </location>
</feature>
<keyword evidence="3" id="KW-1185">Reference proteome</keyword>
<accession>A0A4Q1BU45</accession>
<feature type="region of interest" description="Disordered" evidence="1">
    <location>
        <begin position="877"/>
        <end position="896"/>
    </location>
</feature>
<dbReference type="EMBL" id="SDIL01000008">
    <property type="protein sequence ID" value="RXK41492.1"/>
    <property type="molecule type" value="Genomic_DNA"/>
</dbReference>
<feature type="compositionally biased region" description="Basic and acidic residues" evidence="1">
    <location>
        <begin position="1244"/>
        <end position="1263"/>
    </location>
</feature>
<feature type="compositionally biased region" description="Polar residues" evidence="1">
    <location>
        <begin position="1011"/>
        <end position="1026"/>
    </location>
</feature>
<feature type="region of interest" description="Disordered" evidence="1">
    <location>
        <begin position="562"/>
        <end position="631"/>
    </location>
</feature>
<evidence type="ECO:0000313" key="2">
    <source>
        <dbReference type="EMBL" id="RXK41492.1"/>
    </source>
</evidence>
<feature type="compositionally biased region" description="Basic residues" evidence="1">
    <location>
        <begin position="1205"/>
        <end position="1214"/>
    </location>
</feature>
<reference evidence="2 3" key="1">
    <citation type="submission" date="2016-06" db="EMBL/GenBank/DDBJ databases">
        <title>Evolution of pathogenesis and genome organization in the Tremellales.</title>
        <authorList>
            <person name="Cuomo C."/>
            <person name="Litvintseva A."/>
            <person name="Heitman J."/>
            <person name="Chen Y."/>
            <person name="Sun S."/>
            <person name="Springer D."/>
            <person name="Dromer F."/>
            <person name="Young S."/>
            <person name="Zeng Q."/>
            <person name="Chapman S."/>
            <person name="Gujja S."/>
            <person name="Saif S."/>
            <person name="Birren B."/>
        </authorList>
    </citation>
    <scope>NUCLEOTIDE SEQUENCE [LARGE SCALE GENOMIC DNA]</scope>
    <source>
        <strain evidence="2 3">ATCC 28783</strain>
    </source>
</reference>
<evidence type="ECO:0000313" key="3">
    <source>
        <dbReference type="Proteomes" id="UP000289152"/>
    </source>
</evidence>
<protein>
    <submittedName>
        <fullName evidence="2">Uncharacterized protein</fullName>
    </submittedName>
</protein>
<evidence type="ECO:0000256" key="1">
    <source>
        <dbReference type="SAM" id="MobiDB-lite"/>
    </source>
</evidence>
<feature type="compositionally biased region" description="Basic and acidic residues" evidence="1">
    <location>
        <begin position="314"/>
        <end position="342"/>
    </location>
</feature>
<feature type="compositionally biased region" description="Polar residues" evidence="1">
    <location>
        <begin position="757"/>
        <end position="778"/>
    </location>
</feature>
<feature type="compositionally biased region" description="Low complexity" evidence="1">
    <location>
        <begin position="1105"/>
        <end position="1114"/>
    </location>
</feature>
<feature type="compositionally biased region" description="Basic and acidic residues" evidence="1">
    <location>
        <begin position="1193"/>
        <end position="1204"/>
    </location>
</feature>
<feature type="region of interest" description="Disordered" evidence="1">
    <location>
        <begin position="995"/>
        <end position="1030"/>
    </location>
</feature>
<feature type="compositionally biased region" description="Polar residues" evidence="1">
    <location>
        <begin position="14"/>
        <end position="34"/>
    </location>
</feature>
<gene>
    <name evidence="2" type="ORF">M231_01200</name>
</gene>